<keyword evidence="2" id="KW-1185">Reference proteome</keyword>
<organism evidence="1 2">
    <name type="scientific">Lachancea nothofagi CBS 11611</name>
    <dbReference type="NCBI Taxonomy" id="1266666"/>
    <lineage>
        <taxon>Eukaryota</taxon>
        <taxon>Fungi</taxon>
        <taxon>Dikarya</taxon>
        <taxon>Ascomycota</taxon>
        <taxon>Saccharomycotina</taxon>
        <taxon>Saccharomycetes</taxon>
        <taxon>Saccharomycetales</taxon>
        <taxon>Saccharomycetaceae</taxon>
        <taxon>Lachancea</taxon>
    </lineage>
</organism>
<proteinExistence type="predicted"/>
<gene>
    <name evidence="1" type="ORF">LANO_0G00408G</name>
</gene>
<protein>
    <submittedName>
        <fullName evidence="1">LANO_0G00408g1_1</fullName>
    </submittedName>
</protein>
<evidence type="ECO:0000313" key="2">
    <source>
        <dbReference type="Proteomes" id="UP000189911"/>
    </source>
</evidence>
<name>A0A1G4KED1_9SACH</name>
<dbReference type="Proteomes" id="UP000189911">
    <property type="component" value="Chromosome G"/>
</dbReference>
<sequence length="198" mass="22495">MGQMATEPNVLPHIFRTSKIFDDVDASTQSELDKSIESRVISGLESVAGLFDDVHLLRSLGIIGENNYFYRKLNKGGVCSKVWLVSLVLSLRKYFADIFQLAVSRSRLKKEEQHFKHCASSPLRKVLCEKISLKIQEIDKRLRLTTLELLQTVAYLLLVVVDVFAIKLSEKWKRILDRSSGFFTVLKFLVLSVSSTVS</sequence>
<dbReference type="OrthoDB" id="4063222at2759"/>
<dbReference type="AlphaFoldDB" id="A0A1G4KED1"/>
<accession>A0A1G4KED1</accession>
<dbReference type="EMBL" id="LT598453">
    <property type="protein sequence ID" value="SCV02815.1"/>
    <property type="molecule type" value="Genomic_DNA"/>
</dbReference>
<reference evidence="2" key="1">
    <citation type="submission" date="2016-03" db="EMBL/GenBank/DDBJ databases">
        <authorList>
            <person name="Devillers Hugo."/>
        </authorList>
    </citation>
    <scope>NUCLEOTIDE SEQUENCE [LARGE SCALE GENOMIC DNA]</scope>
</reference>
<evidence type="ECO:0000313" key="1">
    <source>
        <dbReference type="EMBL" id="SCV02815.1"/>
    </source>
</evidence>